<protein>
    <submittedName>
        <fullName evidence="11">TonB-dependent receptor</fullName>
    </submittedName>
</protein>
<evidence type="ECO:0000256" key="8">
    <source>
        <dbReference type="PROSITE-ProRule" id="PRU01360"/>
    </source>
</evidence>
<evidence type="ECO:0000256" key="4">
    <source>
        <dbReference type="ARBA" id="ARBA00022692"/>
    </source>
</evidence>
<comment type="similarity">
    <text evidence="8">Belongs to the TonB-dependent receptor family.</text>
</comment>
<evidence type="ECO:0000256" key="2">
    <source>
        <dbReference type="ARBA" id="ARBA00022448"/>
    </source>
</evidence>
<organism evidence="11 12">
    <name type="scientific">Terriglobus aquaticus</name>
    <dbReference type="NCBI Taxonomy" id="940139"/>
    <lineage>
        <taxon>Bacteria</taxon>
        <taxon>Pseudomonadati</taxon>
        <taxon>Acidobacteriota</taxon>
        <taxon>Terriglobia</taxon>
        <taxon>Terriglobales</taxon>
        <taxon>Acidobacteriaceae</taxon>
        <taxon>Terriglobus</taxon>
    </lineage>
</organism>
<dbReference type="InterPro" id="IPR039426">
    <property type="entry name" value="TonB-dep_rcpt-like"/>
</dbReference>
<evidence type="ECO:0000256" key="9">
    <source>
        <dbReference type="SAM" id="SignalP"/>
    </source>
</evidence>
<dbReference type="SUPFAM" id="SSF49464">
    <property type="entry name" value="Carboxypeptidase regulatory domain-like"/>
    <property type="match status" value="1"/>
</dbReference>
<evidence type="ECO:0000256" key="6">
    <source>
        <dbReference type="ARBA" id="ARBA00023136"/>
    </source>
</evidence>
<feature type="chain" id="PRO_5047464686" evidence="9">
    <location>
        <begin position="32"/>
        <end position="817"/>
    </location>
</feature>
<dbReference type="Pfam" id="PF13620">
    <property type="entry name" value="CarboxypepD_reg"/>
    <property type="match status" value="1"/>
</dbReference>
<feature type="domain" description="TonB-dependent receptor plug" evidence="10">
    <location>
        <begin position="132"/>
        <end position="235"/>
    </location>
</feature>
<dbReference type="EMBL" id="JBJYXY010000001">
    <property type="protein sequence ID" value="MFN2975607.1"/>
    <property type="molecule type" value="Genomic_DNA"/>
</dbReference>
<dbReference type="InterPro" id="IPR008969">
    <property type="entry name" value="CarboxyPept-like_regulatory"/>
</dbReference>
<dbReference type="InterPro" id="IPR037066">
    <property type="entry name" value="Plug_dom_sf"/>
</dbReference>
<keyword evidence="12" id="KW-1185">Reference proteome</keyword>
<keyword evidence="4 8" id="KW-0812">Transmembrane</keyword>
<keyword evidence="5 9" id="KW-0732">Signal</keyword>
<keyword evidence="6 8" id="KW-0472">Membrane</keyword>
<dbReference type="PROSITE" id="PS52016">
    <property type="entry name" value="TONB_DEPENDENT_REC_3"/>
    <property type="match status" value="1"/>
</dbReference>
<dbReference type="Gene3D" id="2.170.130.10">
    <property type="entry name" value="TonB-dependent receptor, plug domain"/>
    <property type="match status" value="1"/>
</dbReference>
<evidence type="ECO:0000256" key="5">
    <source>
        <dbReference type="ARBA" id="ARBA00022729"/>
    </source>
</evidence>
<comment type="caution">
    <text evidence="11">The sequence shown here is derived from an EMBL/GenBank/DDBJ whole genome shotgun (WGS) entry which is preliminary data.</text>
</comment>
<dbReference type="SUPFAM" id="SSF56935">
    <property type="entry name" value="Porins"/>
    <property type="match status" value="1"/>
</dbReference>
<dbReference type="RefSeq" id="WP_263412872.1">
    <property type="nucleotide sequence ID" value="NZ_BAABBH010000001.1"/>
</dbReference>
<name>A0ABW9KKI7_9BACT</name>
<evidence type="ECO:0000313" key="12">
    <source>
        <dbReference type="Proteomes" id="UP001634747"/>
    </source>
</evidence>
<keyword evidence="7 8" id="KW-0998">Cell outer membrane</keyword>
<reference evidence="11 12" key="1">
    <citation type="submission" date="2024-12" db="EMBL/GenBank/DDBJ databases">
        <authorList>
            <person name="Lee Y."/>
        </authorList>
    </citation>
    <scope>NUCLEOTIDE SEQUENCE [LARGE SCALE GENOMIC DNA]</scope>
    <source>
        <strain evidence="11 12">03SUJ4</strain>
    </source>
</reference>
<dbReference type="InterPro" id="IPR012910">
    <property type="entry name" value="Plug_dom"/>
</dbReference>
<evidence type="ECO:0000259" key="10">
    <source>
        <dbReference type="Pfam" id="PF07715"/>
    </source>
</evidence>
<evidence type="ECO:0000256" key="1">
    <source>
        <dbReference type="ARBA" id="ARBA00004571"/>
    </source>
</evidence>
<evidence type="ECO:0000256" key="3">
    <source>
        <dbReference type="ARBA" id="ARBA00022452"/>
    </source>
</evidence>
<evidence type="ECO:0000256" key="7">
    <source>
        <dbReference type="ARBA" id="ARBA00023237"/>
    </source>
</evidence>
<dbReference type="PANTHER" id="PTHR30069">
    <property type="entry name" value="TONB-DEPENDENT OUTER MEMBRANE RECEPTOR"/>
    <property type="match status" value="1"/>
</dbReference>
<sequence>MSHFTFQGRRAVVHACAAPLLFAFAVPLAQAATIRGTLRDPLGRGVPGTVALMQEGQEVTSASTDPDGTYVLSAKGRSGRFSVRATAAGFAMQSSAPLFASSEGAVEQNIFLRIQPRREDVTVTATGLPTPLEQTSVAVTLIPREELATRFGISDELRLQPGVSVVQSGGYGGITSLFVRGGDSTANLVMIDGVPANDVGGRFDFSNVSSTAVSGLESQRGPNSVLYGTDALAGTIRFDTPRGSSRPVFTYSGDAGNFHTWRNEAEISGAHRRLDGYAGVSRFDSSNALPGDRFHLTTVAANVGVQLATDLSLRGTVRSGVSATGVPGAWDFYGLASQAKQADQDLYLSGVLEGTLHGNLHQTARYLGARKREQYFEYGAVGTPVTAFGFTSYYGNVVTIRGANGTVATGQAEFFTGQNDRSDSVSDRDGVQYNADYRLTPHLAALAGFRFLQERGSYRSSFSTQDAERRDYQYTLQLQGDVLGRIFYSLGGALQHNTLYGTEGTPRLGIAGYAIRPGQGWLHGTRLHFNFSKGVQEPSLAAGLGSLYTTLAQAGNTAAIAQYHVDPIGALRNRTYEGGLEQSIYGQRLMLRANYFHNQFGRQVEYVGAADLQQYFGIPLSALVPGSYGAYTNSLDYRAQGVESALEYSPMHHLMFRGGYTYLDAKVERSFSGDVTAVLGGFPNTNPNYPDIPIGSSSPLIGARPFRRAPHTGFAVAEYASAKWTAGLKAAFSSRSDDSTFLSYASIAGDNSLLLPNRNLAYGFVRLDADATWQVRPQFALFSQMNNLLGQQRMGPIGYPALPFNFRVGVKVRLSRD</sequence>
<evidence type="ECO:0000313" key="11">
    <source>
        <dbReference type="EMBL" id="MFN2975607.1"/>
    </source>
</evidence>
<comment type="subcellular location">
    <subcellularLocation>
        <location evidence="1 8">Cell outer membrane</location>
        <topology evidence="1 8">Multi-pass membrane protein</topology>
    </subcellularLocation>
</comment>
<keyword evidence="11" id="KW-0675">Receptor</keyword>
<dbReference type="Proteomes" id="UP001634747">
    <property type="component" value="Unassembled WGS sequence"/>
</dbReference>
<accession>A0ABW9KKI7</accession>
<keyword evidence="2 8" id="KW-0813">Transport</keyword>
<dbReference type="Gene3D" id="2.40.170.20">
    <property type="entry name" value="TonB-dependent receptor, beta-barrel domain"/>
    <property type="match status" value="1"/>
</dbReference>
<dbReference type="InterPro" id="IPR036942">
    <property type="entry name" value="Beta-barrel_TonB_sf"/>
</dbReference>
<gene>
    <name evidence="11" type="ORF">ACK2TP_07515</name>
</gene>
<feature type="signal peptide" evidence="9">
    <location>
        <begin position="1"/>
        <end position="31"/>
    </location>
</feature>
<dbReference type="Pfam" id="PF07715">
    <property type="entry name" value="Plug"/>
    <property type="match status" value="1"/>
</dbReference>
<dbReference type="PANTHER" id="PTHR30069:SF29">
    <property type="entry name" value="HEMOGLOBIN AND HEMOGLOBIN-HAPTOGLOBIN-BINDING PROTEIN 1-RELATED"/>
    <property type="match status" value="1"/>
</dbReference>
<proteinExistence type="inferred from homology"/>
<keyword evidence="3 8" id="KW-1134">Transmembrane beta strand</keyword>